<comment type="caution">
    <text evidence="1">The sequence shown here is derived from an EMBL/GenBank/DDBJ whole genome shotgun (WGS) entry which is preliminary data.</text>
</comment>
<reference evidence="1 2" key="1">
    <citation type="submission" date="2015-01" db="EMBL/GenBank/DDBJ databases">
        <title>Evolution of Trichinella species and genotypes.</title>
        <authorList>
            <person name="Korhonen P.K."/>
            <person name="Edoardo P."/>
            <person name="Giuseppe L.R."/>
            <person name="Gasser R.B."/>
        </authorList>
    </citation>
    <scope>NUCLEOTIDE SEQUENCE [LARGE SCALE GENOMIC DNA]</scope>
    <source>
        <strain evidence="1">ISS120</strain>
    </source>
</reference>
<accession>A0A0V1C9S9</accession>
<dbReference type="Proteomes" id="UP000054653">
    <property type="component" value="Unassembled WGS sequence"/>
</dbReference>
<dbReference type="OrthoDB" id="5941565at2759"/>
<gene>
    <name evidence="1" type="ORF">T03_3669</name>
</gene>
<keyword evidence="2" id="KW-1185">Reference proteome</keyword>
<proteinExistence type="predicted"/>
<evidence type="ECO:0000313" key="1">
    <source>
        <dbReference type="EMBL" id="KRY46084.1"/>
    </source>
</evidence>
<sequence>MFSVCRLCCSLSPALLLEATGGRSSLKLPLLLGKYSSLPTRIRMWSAYSSALFDLVFWFIENYEEDWSSKDELVAETSKHDRLGGLGTCRITRSIGRVADGSKCQVVFFRSAKYSKVLLINQLDAERTSRPGIAKLFLSSTPYGSP</sequence>
<name>A0A0V1C9S9_TRIBR</name>
<organism evidence="1 2">
    <name type="scientific">Trichinella britovi</name>
    <name type="common">Parasitic roundworm</name>
    <dbReference type="NCBI Taxonomy" id="45882"/>
    <lineage>
        <taxon>Eukaryota</taxon>
        <taxon>Metazoa</taxon>
        <taxon>Ecdysozoa</taxon>
        <taxon>Nematoda</taxon>
        <taxon>Enoplea</taxon>
        <taxon>Dorylaimia</taxon>
        <taxon>Trichinellida</taxon>
        <taxon>Trichinellidae</taxon>
        <taxon>Trichinella</taxon>
    </lineage>
</organism>
<dbReference type="EMBL" id="JYDI01000309">
    <property type="protein sequence ID" value="KRY46084.1"/>
    <property type="molecule type" value="Genomic_DNA"/>
</dbReference>
<evidence type="ECO:0000313" key="2">
    <source>
        <dbReference type="Proteomes" id="UP000054653"/>
    </source>
</evidence>
<dbReference type="AlphaFoldDB" id="A0A0V1C9S9"/>
<protein>
    <submittedName>
        <fullName evidence="1">Uncharacterized protein</fullName>
    </submittedName>
</protein>